<reference evidence="1" key="1">
    <citation type="submission" date="2014-05" db="EMBL/GenBank/DDBJ databases">
        <authorList>
            <person name="Chronopoulou M."/>
        </authorList>
    </citation>
    <scope>NUCLEOTIDE SEQUENCE</scope>
    <source>
        <tissue evidence="1">Whole organism</tissue>
    </source>
</reference>
<dbReference type="EMBL" id="HACA01015653">
    <property type="protein sequence ID" value="CDW33014.1"/>
    <property type="molecule type" value="Transcribed_RNA"/>
</dbReference>
<accession>A0A0K2U3Y1</accession>
<sequence length="57" mass="6813">RCATSKTFLNYSKFVIDLFLPKCIYFAPMTSQHLQIKYKLDKSNLECRYVKKTFLLD</sequence>
<name>A0A0K2U3Y1_LEPSM</name>
<feature type="non-terminal residue" evidence="1">
    <location>
        <position position="1"/>
    </location>
</feature>
<evidence type="ECO:0000313" key="1">
    <source>
        <dbReference type="EMBL" id="CDW33014.1"/>
    </source>
</evidence>
<protein>
    <submittedName>
        <fullName evidence="1">Uncharacterized protein</fullName>
    </submittedName>
</protein>
<organism evidence="1">
    <name type="scientific">Lepeophtheirus salmonis</name>
    <name type="common">Salmon louse</name>
    <name type="synonym">Caligus salmonis</name>
    <dbReference type="NCBI Taxonomy" id="72036"/>
    <lineage>
        <taxon>Eukaryota</taxon>
        <taxon>Metazoa</taxon>
        <taxon>Ecdysozoa</taxon>
        <taxon>Arthropoda</taxon>
        <taxon>Crustacea</taxon>
        <taxon>Multicrustacea</taxon>
        <taxon>Hexanauplia</taxon>
        <taxon>Copepoda</taxon>
        <taxon>Siphonostomatoida</taxon>
        <taxon>Caligidae</taxon>
        <taxon>Lepeophtheirus</taxon>
    </lineage>
</organism>
<proteinExistence type="predicted"/>
<dbReference type="AlphaFoldDB" id="A0A0K2U3Y1"/>